<dbReference type="InterPro" id="IPR009057">
    <property type="entry name" value="Homeodomain-like_sf"/>
</dbReference>
<reference evidence="12" key="1">
    <citation type="submission" date="2010-10" db="EMBL/GenBank/DDBJ databases">
        <title>The complete genome of Halanaerobium praevalens DSM 2228.</title>
        <authorList>
            <consortium name="US DOE Joint Genome Institute (JGI-PGF)"/>
            <person name="Lucas S."/>
            <person name="Copeland A."/>
            <person name="Lapidus A."/>
            <person name="Glavina del Rio T."/>
            <person name="Dalin E."/>
            <person name="Tice H."/>
            <person name="Bruce D."/>
            <person name="Goodwin L."/>
            <person name="Pitluck S."/>
            <person name="Kyrpides N."/>
            <person name="Mavromatis K."/>
            <person name="Ivanova N."/>
            <person name="Ovchinnikova G."/>
            <person name="Chertkov O."/>
            <person name="Detter J.C."/>
            <person name="Han C."/>
            <person name="Larimer F."/>
            <person name="Land M."/>
            <person name="Hauser L."/>
            <person name="Markowitz V."/>
            <person name="Cheng J.-F."/>
            <person name="Hugenholtz P."/>
            <person name="Woyke T."/>
            <person name="Wu D."/>
            <person name="Tindall B."/>
            <person name="Pomrenke H.G."/>
            <person name="Brambilla E."/>
            <person name="Klenk H.-P."/>
            <person name="Eisen J.A."/>
        </authorList>
    </citation>
    <scope>NUCLEOTIDE SEQUENCE [LARGE SCALE GENOMIC DNA]</scope>
    <source>
        <strain evidence="12">ATCC 33744 / DSM 2228 / GSL</strain>
    </source>
</reference>
<dbReference type="SUPFAM" id="SSF46689">
    <property type="entry name" value="Homeodomain-like"/>
    <property type="match status" value="1"/>
</dbReference>
<dbReference type="Proteomes" id="UP000006866">
    <property type="component" value="Chromosome"/>
</dbReference>
<dbReference type="Pfam" id="PF00158">
    <property type="entry name" value="Sigma54_activat"/>
    <property type="match status" value="1"/>
</dbReference>
<dbReference type="SMART" id="SM00382">
    <property type="entry name" value="AAA"/>
    <property type="match status" value="1"/>
</dbReference>
<dbReference type="InterPro" id="IPR027417">
    <property type="entry name" value="P-loop_NTPase"/>
</dbReference>
<keyword evidence="12" id="KW-1185">Reference proteome</keyword>
<dbReference type="InterPro" id="IPR030828">
    <property type="entry name" value="HTH_TyrR"/>
</dbReference>
<dbReference type="FunFam" id="3.40.50.300:FF:000006">
    <property type="entry name" value="DNA-binding transcriptional regulator NtrC"/>
    <property type="match status" value="1"/>
</dbReference>
<dbReference type="PROSITE" id="PS51671">
    <property type="entry name" value="ACT"/>
    <property type="match status" value="1"/>
</dbReference>
<evidence type="ECO:0000313" key="12">
    <source>
        <dbReference type="Proteomes" id="UP000006866"/>
    </source>
</evidence>
<dbReference type="InterPro" id="IPR025944">
    <property type="entry name" value="Sigma_54_int_dom_CS"/>
</dbReference>
<dbReference type="Gene3D" id="3.30.70.260">
    <property type="match status" value="1"/>
</dbReference>
<dbReference type="InterPro" id="IPR002912">
    <property type="entry name" value="ACT_dom"/>
</dbReference>
<keyword evidence="1" id="KW-0547">Nucleotide-binding</keyword>
<keyword evidence="6" id="KW-0804">Transcription</keyword>
<name>E3DLW0_HALPG</name>
<feature type="domain" description="PAS" evidence="9">
    <location>
        <begin position="82"/>
        <end position="153"/>
    </location>
</feature>
<dbReference type="Pfam" id="PF18024">
    <property type="entry name" value="HTH_50"/>
    <property type="match status" value="1"/>
</dbReference>
<evidence type="ECO:0000256" key="1">
    <source>
        <dbReference type="ARBA" id="ARBA00022741"/>
    </source>
</evidence>
<dbReference type="SMART" id="SM00091">
    <property type="entry name" value="PAS"/>
    <property type="match status" value="1"/>
</dbReference>
<reference evidence="11 12" key="2">
    <citation type="journal article" date="2011" name="Stand. Genomic Sci.">
        <title>Complete genome sequence of the extremely halophilic Halanaerobium praevalens type strain (GSL).</title>
        <authorList>
            <person name="Ivanova N."/>
            <person name="Sikorski J."/>
            <person name="Chertkov O."/>
            <person name="Nolan M."/>
            <person name="Lucas S."/>
            <person name="Hammon N."/>
            <person name="Deshpande S."/>
            <person name="Cheng J.F."/>
            <person name="Tapia R."/>
            <person name="Han C."/>
            <person name="Goodwin L."/>
            <person name="Pitluck S."/>
            <person name="Huntemann M."/>
            <person name="Liolios K."/>
            <person name="Pagani I."/>
            <person name="Mavromatis K."/>
            <person name="Ovchinikova G."/>
            <person name="Pati A."/>
            <person name="Chen A."/>
            <person name="Palaniappan K."/>
            <person name="Land M."/>
            <person name="Hauser L."/>
            <person name="Brambilla E.M."/>
            <person name="Kannan K.P."/>
            <person name="Rohde M."/>
            <person name="Tindall B.J."/>
            <person name="Goker M."/>
            <person name="Detter J.C."/>
            <person name="Woyke T."/>
            <person name="Bristow J."/>
            <person name="Eisen J.A."/>
            <person name="Markowitz V."/>
            <person name="Hugenholtz P."/>
            <person name="Kyrpides N.C."/>
            <person name="Klenk H.P."/>
            <person name="Lapidus A."/>
        </authorList>
    </citation>
    <scope>NUCLEOTIDE SEQUENCE [LARGE SCALE GENOMIC DNA]</scope>
    <source>
        <strain evidence="12">ATCC 33744 / DSM 2228 / GSL</strain>
    </source>
</reference>
<keyword evidence="5" id="KW-0238">DNA-binding</keyword>
<dbReference type="PANTHER" id="PTHR32071">
    <property type="entry name" value="TRANSCRIPTIONAL REGULATORY PROTEIN"/>
    <property type="match status" value="1"/>
</dbReference>
<dbReference type="HOGENOM" id="CLU_000445_8_1_9"/>
<dbReference type="PROSITE" id="PS00675">
    <property type="entry name" value="SIGMA54_INTERACT_1"/>
    <property type="match status" value="1"/>
</dbReference>
<dbReference type="KEGG" id="hpk:Hprae_0060"/>
<dbReference type="InterPro" id="IPR025662">
    <property type="entry name" value="Sigma_54_int_dom_ATP-bd_1"/>
</dbReference>
<evidence type="ECO:0000256" key="7">
    <source>
        <dbReference type="ARBA" id="ARBA00029500"/>
    </source>
</evidence>
<evidence type="ECO:0000256" key="2">
    <source>
        <dbReference type="ARBA" id="ARBA00022797"/>
    </source>
</evidence>
<dbReference type="OrthoDB" id="9803970at2"/>
<evidence type="ECO:0000313" key="11">
    <source>
        <dbReference type="EMBL" id="ADO76219.1"/>
    </source>
</evidence>
<dbReference type="PANTHER" id="PTHR32071:SF57">
    <property type="entry name" value="C4-DICARBOXYLATE TRANSPORT TRANSCRIPTIONAL REGULATORY PROTEIN DCTD"/>
    <property type="match status" value="1"/>
</dbReference>
<dbReference type="GO" id="GO:0003677">
    <property type="term" value="F:DNA binding"/>
    <property type="evidence" value="ECO:0007669"/>
    <property type="project" value="UniProtKB-KW"/>
</dbReference>
<dbReference type="NCBIfam" id="TIGR00229">
    <property type="entry name" value="sensory_box"/>
    <property type="match status" value="1"/>
</dbReference>
<dbReference type="CDD" id="cd00009">
    <property type="entry name" value="AAA"/>
    <property type="match status" value="1"/>
</dbReference>
<dbReference type="CDD" id="cd00130">
    <property type="entry name" value="PAS"/>
    <property type="match status" value="1"/>
</dbReference>
<dbReference type="PROSITE" id="PS00688">
    <property type="entry name" value="SIGMA54_INTERACT_3"/>
    <property type="match status" value="1"/>
</dbReference>
<dbReference type="EMBL" id="CP002175">
    <property type="protein sequence ID" value="ADO76219.1"/>
    <property type="molecule type" value="Genomic_DNA"/>
</dbReference>
<evidence type="ECO:0000256" key="4">
    <source>
        <dbReference type="ARBA" id="ARBA00023015"/>
    </source>
</evidence>
<evidence type="ECO:0000256" key="3">
    <source>
        <dbReference type="ARBA" id="ARBA00022840"/>
    </source>
</evidence>
<dbReference type="InterPro" id="IPR000014">
    <property type="entry name" value="PAS"/>
</dbReference>
<dbReference type="InterPro" id="IPR002078">
    <property type="entry name" value="Sigma_54_int"/>
</dbReference>
<sequence>MSCSFKVDVVDTPGVTSKLLNIVDSFNLNLKAMEVIPGEIFIRISKLPKSEPDSTQELFDRLKKLEFVKDVYDIEYMPFEIKEQQLKTVMNNLKEGIIAIDKNGKISTMNKSAELMLNVALENSIGKNINQIIDSKQLPIMETLKKEKKIENEEIFVEADYGQSHYFTTTTPIFDAEDNLIGAVASMKDIDEVRKLYNTILESPEIQFSDIIHQSKKMQQLIEYARRSAQNDSTIFIRGESGTGKELFARAIYSASSRNQEAFVPVNCAALPDSLLESELFGYEEGSFTGAKKGGKQGLFELADKGTIFLDEIGEMSAHLQAKLLRTLEQKQIRKVGGDKVINIDVRVIAATNRKIEEMIRENKFREDLYYRLNVIPIVIPPLRERREDLLLLSKYFLWKITTKMRIPNKYLNPAAKEKILAYNWPGNVRELKNVLERAINFVSSQEIKAKDIIFDQLRLRNNNSLKDEFNNYQAEDNLLSGDYLEVKEMAPIKKMVNELEKLVIDYTLQEEKSLRKAAKVLGVSHTTVLNKAKKYNLQ</sequence>
<evidence type="ECO:0000259" key="10">
    <source>
        <dbReference type="PROSITE" id="PS51671"/>
    </source>
</evidence>
<dbReference type="PROSITE" id="PS00676">
    <property type="entry name" value="SIGMA54_INTERACT_2"/>
    <property type="match status" value="1"/>
</dbReference>
<dbReference type="eggNOG" id="COG3829">
    <property type="taxonomic scope" value="Bacteria"/>
</dbReference>
<feature type="domain" description="Sigma-54 factor interaction" evidence="8">
    <location>
        <begin position="211"/>
        <end position="441"/>
    </location>
</feature>
<proteinExistence type="predicted"/>
<dbReference type="AlphaFoldDB" id="E3DLW0"/>
<dbReference type="InterPro" id="IPR058031">
    <property type="entry name" value="AAA_lid_NorR"/>
</dbReference>
<dbReference type="Gene3D" id="1.10.10.60">
    <property type="entry name" value="Homeodomain-like"/>
    <property type="match status" value="1"/>
</dbReference>
<dbReference type="Pfam" id="PF00989">
    <property type="entry name" value="PAS"/>
    <property type="match status" value="1"/>
</dbReference>
<dbReference type="InterPro" id="IPR025943">
    <property type="entry name" value="Sigma_54_int_dom_ATP-bd_2"/>
</dbReference>
<dbReference type="PROSITE" id="PS50045">
    <property type="entry name" value="SIGMA54_INTERACT_4"/>
    <property type="match status" value="1"/>
</dbReference>
<dbReference type="Gene3D" id="3.30.450.20">
    <property type="entry name" value="PAS domain"/>
    <property type="match status" value="1"/>
</dbReference>
<dbReference type="GO" id="GO:0005524">
    <property type="term" value="F:ATP binding"/>
    <property type="evidence" value="ECO:0007669"/>
    <property type="project" value="UniProtKB-KW"/>
</dbReference>
<keyword evidence="2" id="KW-0058">Aromatic hydrocarbons catabolism</keyword>
<feature type="domain" description="ACT" evidence="10">
    <location>
        <begin position="4"/>
        <end position="79"/>
    </location>
</feature>
<dbReference type="Pfam" id="PF25601">
    <property type="entry name" value="AAA_lid_14"/>
    <property type="match status" value="1"/>
</dbReference>
<dbReference type="InterPro" id="IPR013767">
    <property type="entry name" value="PAS_fold"/>
</dbReference>
<dbReference type="RefSeq" id="WP_014552254.1">
    <property type="nucleotide sequence ID" value="NC_017455.1"/>
</dbReference>
<evidence type="ECO:0000259" key="8">
    <source>
        <dbReference type="PROSITE" id="PS50045"/>
    </source>
</evidence>
<dbReference type="InterPro" id="IPR035965">
    <property type="entry name" value="PAS-like_dom_sf"/>
</dbReference>
<dbReference type="PATRIC" id="fig|572479.3.peg.63"/>
<protein>
    <recommendedName>
        <fullName evidence="7">HTH-type transcriptional regulatory protein TyrR</fullName>
    </recommendedName>
</protein>
<accession>E3DLW0</accession>
<dbReference type="GO" id="GO:0006355">
    <property type="term" value="P:regulation of DNA-templated transcription"/>
    <property type="evidence" value="ECO:0007669"/>
    <property type="project" value="InterPro"/>
</dbReference>
<dbReference type="InterPro" id="IPR003593">
    <property type="entry name" value="AAA+_ATPase"/>
</dbReference>
<evidence type="ECO:0000256" key="6">
    <source>
        <dbReference type="ARBA" id="ARBA00023163"/>
    </source>
</evidence>
<dbReference type="Gene3D" id="3.40.50.300">
    <property type="entry name" value="P-loop containing nucleotide triphosphate hydrolases"/>
    <property type="match status" value="1"/>
</dbReference>
<dbReference type="SUPFAM" id="SSF55785">
    <property type="entry name" value="PYP-like sensor domain (PAS domain)"/>
    <property type="match status" value="1"/>
</dbReference>
<organism evidence="11 12">
    <name type="scientific">Halanaerobium praevalens (strain ATCC 33744 / DSM 2228 / GSL)</name>
    <dbReference type="NCBI Taxonomy" id="572479"/>
    <lineage>
        <taxon>Bacteria</taxon>
        <taxon>Bacillati</taxon>
        <taxon>Bacillota</taxon>
        <taxon>Clostridia</taxon>
        <taxon>Halanaerobiales</taxon>
        <taxon>Halanaerobiaceae</taxon>
        <taxon>Halanaerobium</taxon>
    </lineage>
</organism>
<gene>
    <name evidence="11" type="ordered locus">Hprae_0060</name>
</gene>
<dbReference type="SUPFAM" id="SSF52540">
    <property type="entry name" value="P-loop containing nucleoside triphosphate hydrolases"/>
    <property type="match status" value="1"/>
</dbReference>
<evidence type="ECO:0000256" key="5">
    <source>
        <dbReference type="ARBA" id="ARBA00023125"/>
    </source>
</evidence>
<evidence type="ECO:0000259" key="9">
    <source>
        <dbReference type="PROSITE" id="PS50112"/>
    </source>
</evidence>
<dbReference type="Gene3D" id="1.10.8.60">
    <property type="match status" value="1"/>
</dbReference>
<dbReference type="STRING" id="572479.Hprae_0060"/>
<keyword evidence="3" id="KW-0067">ATP-binding</keyword>
<dbReference type="PROSITE" id="PS50112">
    <property type="entry name" value="PAS"/>
    <property type="match status" value="1"/>
</dbReference>
<keyword evidence="4" id="KW-0805">Transcription regulation</keyword>